<dbReference type="AlphaFoldDB" id="A0A8C7XN24"/>
<reference evidence="2" key="1">
    <citation type="submission" date="2025-08" db="UniProtKB">
        <authorList>
            <consortium name="Ensembl"/>
        </authorList>
    </citation>
    <scope>IDENTIFICATION</scope>
</reference>
<reference evidence="2" key="2">
    <citation type="submission" date="2025-09" db="UniProtKB">
        <authorList>
            <consortium name="Ensembl"/>
        </authorList>
    </citation>
    <scope>IDENTIFICATION</scope>
</reference>
<dbReference type="GO" id="GO:0017171">
    <property type="term" value="F:serine hydrolase activity"/>
    <property type="evidence" value="ECO:0007669"/>
    <property type="project" value="TreeGrafter"/>
</dbReference>
<dbReference type="InterPro" id="IPR008547">
    <property type="entry name" value="DUF829_TMEM53"/>
</dbReference>
<dbReference type="Ensembl" id="ENSOSIT00000016980.1">
    <property type="protein sequence ID" value="ENSOSIP00000016072.1"/>
    <property type="gene ID" value="ENSOSIG00000008882.1"/>
</dbReference>
<feature type="region of interest" description="Disordered" evidence="1">
    <location>
        <begin position="254"/>
        <end position="305"/>
    </location>
</feature>
<keyword evidence="3" id="KW-1185">Reference proteome</keyword>
<dbReference type="Pfam" id="PF05705">
    <property type="entry name" value="DUF829"/>
    <property type="match status" value="1"/>
</dbReference>
<name>A0A8C7XN24_9TELE</name>
<evidence type="ECO:0000256" key="1">
    <source>
        <dbReference type="SAM" id="MobiDB-lite"/>
    </source>
</evidence>
<proteinExistence type="predicted"/>
<protein>
    <submittedName>
        <fullName evidence="2">RNA binding motif protein 28</fullName>
    </submittedName>
</protein>
<dbReference type="PANTHER" id="PTHR20908:SF4">
    <property type="entry name" value="SI:DKEY-5I3.5"/>
    <property type="match status" value="1"/>
</dbReference>
<organism evidence="2 3">
    <name type="scientific">Oryzias sinensis</name>
    <name type="common">Chinese medaka</name>
    <dbReference type="NCBI Taxonomy" id="183150"/>
    <lineage>
        <taxon>Eukaryota</taxon>
        <taxon>Metazoa</taxon>
        <taxon>Chordata</taxon>
        <taxon>Craniata</taxon>
        <taxon>Vertebrata</taxon>
        <taxon>Euteleostomi</taxon>
        <taxon>Actinopterygii</taxon>
        <taxon>Neopterygii</taxon>
        <taxon>Teleostei</taxon>
        <taxon>Neoteleostei</taxon>
        <taxon>Acanthomorphata</taxon>
        <taxon>Ovalentaria</taxon>
        <taxon>Atherinomorphae</taxon>
        <taxon>Beloniformes</taxon>
        <taxon>Adrianichthyidae</taxon>
        <taxon>Oryziinae</taxon>
        <taxon>Oryzias</taxon>
    </lineage>
</organism>
<feature type="compositionally biased region" description="Polar residues" evidence="1">
    <location>
        <begin position="269"/>
        <end position="295"/>
    </location>
</feature>
<dbReference type="Gene3D" id="3.40.50.1820">
    <property type="entry name" value="alpha/beta hydrolase"/>
    <property type="match status" value="1"/>
</dbReference>
<dbReference type="InterPro" id="IPR029058">
    <property type="entry name" value="AB_hydrolase_fold"/>
</dbReference>
<dbReference type="Proteomes" id="UP000694383">
    <property type="component" value="Unplaced"/>
</dbReference>
<accession>A0A8C7XN24</accession>
<evidence type="ECO:0000313" key="2">
    <source>
        <dbReference type="Ensembl" id="ENSOSIP00000016072.1"/>
    </source>
</evidence>
<dbReference type="PANTHER" id="PTHR20908">
    <property type="entry name" value="LD15586P"/>
    <property type="match status" value="1"/>
</dbReference>
<dbReference type="SUPFAM" id="SSF53474">
    <property type="entry name" value="alpha/beta-Hydrolases"/>
    <property type="match status" value="1"/>
</dbReference>
<evidence type="ECO:0000313" key="3">
    <source>
        <dbReference type="Proteomes" id="UP000694383"/>
    </source>
</evidence>
<dbReference type="GeneTree" id="ENSGT00550000074976"/>
<sequence length="321" mass="36606">MLSATMLARTALSRGITAQHLCKNVTLYMNELTATGSGSPTTKPLMLMLPWLGSRPQAVDKYCEIYFRTGFDVIVVESEVKDFLWPRWGLDRGKTLLDLLLSDRFMSRPLLVHAFSIGGYTFAQLLVHMSHDQEKYQEFANRIKGQVYDSLVVGSLEQMATGLGKTVFPRFETLIKQISLLYFTIFKTQTVDHFNSSIDVFWNNPVRAPALMFFCENDVMSHAQTVEKLIDYWKKHGMDVSVKKWEDSTHAAHLRRREGPCTRKPSSLGLYQNQRQTSGLKKSSQKSVRSNNASWSEKKVQKNVGGSVLSSIQWKKMHNEP</sequence>